<dbReference type="OrthoDB" id="76862at2759"/>
<evidence type="ECO:0000313" key="1">
    <source>
        <dbReference type="EMBL" id="KAG9334517.1"/>
    </source>
</evidence>
<dbReference type="InterPro" id="IPR024135">
    <property type="entry name" value="LAMTOR5"/>
</dbReference>
<organism evidence="1 2">
    <name type="scientific">Albula glossodonta</name>
    <name type="common">roundjaw bonefish</name>
    <dbReference type="NCBI Taxonomy" id="121402"/>
    <lineage>
        <taxon>Eukaryota</taxon>
        <taxon>Metazoa</taxon>
        <taxon>Chordata</taxon>
        <taxon>Craniata</taxon>
        <taxon>Vertebrata</taxon>
        <taxon>Euteleostomi</taxon>
        <taxon>Actinopterygii</taxon>
        <taxon>Neopterygii</taxon>
        <taxon>Teleostei</taxon>
        <taxon>Albuliformes</taxon>
        <taxon>Albulidae</taxon>
        <taxon>Albula</taxon>
    </lineage>
</organism>
<gene>
    <name evidence="1" type="ORF">JZ751_007601</name>
</gene>
<sequence length="182" mass="19943">MRPLLYSPSMTCSPTTLCSRFVATDLSRGSLSDEHGGVVSVLARQAVSLTRDPTDTPTEHLNEKPRQHHYRSSQDGLLICEGKSTTPVCLTWQTHEAWDSPRTFLTATKKRHSLFSTQGGAGASLGQGEMPLCAGVREIPRVLRAQTIIHHGDMLHCAPNAHAARAWLANVSCEHVPRKHFG</sequence>
<comment type="caution">
    <text evidence="1">The sequence shown here is derived from an EMBL/GenBank/DDBJ whole genome shotgun (WGS) entry which is preliminary data.</text>
</comment>
<evidence type="ECO:0000313" key="2">
    <source>
        <dbReference type="Proteomes" id="UP000824540"/>
    </source>
</evidence>
<dbReference type="GO" id="GO:0043066">
    <property type="term" value="P:negative regulation of apoptotic process"/>
    <property type="evidence" value="ECO:0007669"/>
    <property type="project" value="InterPro"/>
</dbReference>
<dbReference type="Proteomes" id="UP000824540">
    <property type="component" value="Unassembled WGS sequence"/>
</dbReference>
<protein>
    <submittedName>
        <fullName evidence="1">Uncharacterized protein</fullName>
    </submittedName>
</protein>
<reference evidence="1" key="1">
    <citation type="thesis" date="2021" institute="BYU ScholarsArchive" country="Provo, UT, USA">
        <title>Applications of and Algorithms for Genome Assembly and Genomic Analyses with an Emphasis on Marine Teleosts.</title>
        <authorList>
            <person name="Pickett B.D."/>
        </authorList>
    </citation>
    <scope>NUCLEOTIDE SEQUENCE</scope>
    <source>
        <strain evidence="1">HI-2016</strain>
    </source>
</reference>
<dbReference type="EMBL" id="JAFBMS010000147">
    <property type="protein sequence ID" value="KAG9334517.1"/>
    <property type="molecule type" value="Genomic_DNA"/>
</dbReference>
<dbReference type="AlphaFoldDB" id="A0A8T2NDF8"/>
<dbReference type="PRINTS" id="PR02092">
    <property type="entry name" value="HEPBVIRUSXIP"/>
</dbReference>
<accession>A0A8T2NDF8</accession>
<name>A0A8T2NDF8_9TELE</name>
<dbReference type="GO" id="GO:0071986">
    <property type="term" value="C:Ragulator complex"/>
    <property type="evidence" value="ECO:0007669"/>
    <property type="project" value="InterPro"/>
</dbReference>
<proteinExistence type="predicted"/>
<keyword evidence="2" id="KW-1185">Reference proteome</keyword>